<dbReference type="SUPFAM" id="SSF116734">
    <property type="entry name" value="DNA methylase specificity domain"/>
    <property type="match status" value="1"/>
</dbReference>
<evidence type="ECO:0000256" key="2">
    <source>
        <dbReference type="ARBA" id="ARBA00022747"/>
    </source>
</evidence>
<dbReference type="InterPro" id="IPR044946">
    <property type="entry name" value="Restrct_endonuc_typeI_TRD_sf"/>
</dbReference>
<dbReference type="Gene3D" id="3.90.220.20">
    <property type="entry name" value="DNA methylase specificity domains"/>
    <property type="match status" value="1"/>
</dbReference>
<protein>
    <submittedName>
        <fullName evidence="5">Restriction endonuclease subunit S</fullName>
    </submittedName>
</protein>
<dbReference type="InterPro" id="IPR000055">
    <property type="entry name" value="Restrct_endonuc_typeI_TRD"/>
</dbReference>
<dbReference type="Proteomes" id="UP000509122">
    <property type="component" value="Chromosome"/>
</dbReference>
<sequence>MNNKYILDTKIKDANNNLATVFIDVQDKETIELPQEPYTLEQLLQNCTTAKNIYIFWKSPKPPKDITLDDRTDLHISDCEKNGDYEVWGGGIKPKGSYNKSNTPENTITITSVGSCGYIHFHTKPFWAAQNLQILKSKDDSFNVLYFYFYLKQKENEIQKNLKQGHIPHFTQKIIKKIKITLPPLETQNEIATF</sequence>
<accession>A0A859IAP3</accession>
<dbReference type="KEGG" id="rphy:RP166_8330"/>
<dbReference type="EMBL" id="CP055264">
    <property type="protein sequence ID" value="QKX95749.1"/>
    <property type="molecule type" value="Genomic_DNA"/>
</dbReference>
<keyword evidence="5" id="KW-0378">Hydrolase</keyword>
<dbReference type="GO" id="GO:0009307">
    <property type="term" value="P:DNA restriction-modification system"/>
    <property type="evidence" value="ECO:0007669"/>
    <property type="project" value="UniProtKB-KW"/>
</dbReference>
<dbReference type="GO" id="GO:0004519">
    <property type="term" value="F:endonuclease activity"/>
    <property type="evidence" value="ECO:0007669"/>
    <property type="project" value="UniProtKB-KW"/>
</dbReference>
<dbReference type="PANTHER" id="PTHR30408">
    <property type="entry name" value="TYPE-1 RESTRICTION ENZYME ECOKI SPECIFICITY PROTEIN"/>
    <property type="match status" value="1"/>
</dbReference>
<dbReference type="InterPro" id="IPR052021">
    <property type="entry name" value="Type-I_RS_S_subunit"/>
</dbReference>
<keyword evidence="5" id="KW-0540">Nuclease</keyword>
<keyword evidence="5" id="KW-0255">Endonuclease</keyword>
<keyword evidence="3" id="KW-0238">DNA-binding</keyword>
<dbReference type="AlphaFoldDB" id="A0A859IAP3"/>
<comment type="similarity">
    <text evidence="1">Belongs to the type-I restriction system S methylase family.</text>
</comment>
<evidence type="ECO:0000256" key="3">
    <source>
        <dbReference type="ARBA" id="ARBA00023125"/>
    </source>
</evidence>
<evidence type="ECO:0000313" key="5">
    <source>
        <dbReference type="EMBL" id="QKX95749.1"/>
    </source>
</evidence>
<proteinExistence type="inferred from homology"/>
<evidence type="ECO:0000313" key="6">
    <source>
        <dbReference type="Proteomes" id="UP000509122"/>
    </source>
</evidence>
<dbReference type="Pfam" id="PF01420">
    <property type="entry name" value="Methylase_S"/>
    <property type="match status" value="1"/>
</dbReference>
<organism evidence="5 6">
    <name type="scientific">Rapeseed phyllody phytoplasma</name>
    <dbReference type="NCBI Taxonomy" id="2490543"/>
    <lineage>
        <taxon>Bacteria</taxon>
        <taxon>Bacillati</taxon>
        <taxon>Mycoplasmatota</taxon>
        <taxon>Mollicutes</taxon>
        <taxon>Acholeplasmatales</taxon>
        <taxon>Acholeplasmataceae</taxon>
        <taxon>Candidatus Phytoplasma</taxon>
        <taxon>16SrI (Aster yellows group)</taxon>
    </lineage>
</organism>
<gene>
    <name evidence="5" type="ORF">RP166_8330</name>
</gene>
<dbReference type="GO" id="GO:0003677">
    <property type="term" value="F:DNA binding"/>
    <property type="evidence" value="ECO:0007669"/>
    <property type="project" value="UniProtKB-KW"/>
</dbReference>
<keyword evidence="2" id="KW-0680">Restriction system</keyword>
<reference evidence="5 6" key="1">
    <citation type="submission" date="2020-06" db="EMBL/GenBank/DDBJ databases">
        <title>Complete genome sequence of Candidatus Phytoplasma asteris RP166.</title>
        <authorList>
            <person name="Cho S.-T."/>
            <person name="Zwolinska A."/>
            <person name="Huang W."/>
            <person name="Wouters R."/>
            <person name="Hogenhout S.A."/>
            <person name="Kuo C.-H."/>
        </authorList>
    </citation>
    <scope>NUCLEOTIDE SEQUENCE [LARGE SCALE GENOMIC DNA]</scope>
    <source>
        <strain evidence="5">RP166</strain>
    </source>
</reference>
<feature type="domain" description="Type I restriction modification DNA specificity" evidence="4">
    <location>
        <begin position="79"/>
        <end position="194"/>
    </location>
</feature>
<evidence type="ECO:0000259" key="4">
    <source>
        <dbReference type="Pfam" id="PF01420"/>
    </source>
</evidence>
<name>A0A859IAP3_9MOLU</name>
<evidence type="ECO:0000256" key="1">
    <source>
        <dbReference type="ARBA" id="ARBA00010923"/>
    </source>
</evidence>
<dbReference type="PANTHER" id="PTHR30408:SF12">
    <property type="entry name" value="TYPE I RESTRICTION ENZYME MJAVIII SPECIFICITY SUBUNIT"/>
    <property type="match status" value="1"/>
</dbReference>